<feature type="compositionally biased region" description="Low complexity" evidence="1">
    <location>
        <begin position="252"/>
        <end position="261"/>
    </location>
</feature>
<protein>
    <recommendedName>
        <fullName evidence="4">EF-hand domain-containing protein</fullName>
    </recommendedName>
</protein>
<comment type="caution">
    <text evidence="2">The sequence shown here is derived from an EMBL/GenBank/DDBJ whole genome shotgun (WGS) entry which is preliminary data.</text>
</comment>
<sequence>MLGSLNPEKVKDLAMHSPGGSLDDAPVLPRVKTTTDFSWLSKPFREMTDKELKGYSLLIAVGECCRDHFLNVRGLVRVGKIGATKQGLLSYLAFMELLKKFRVTHGLETSSELQEFMRMVDPCSAGLLDPVELEKAISAVREDEARRRPKAPPKGGQFAATLGEQARRLSNLPNEVDVKGAEVPCAFGTAAFIESLLLLGYRHMNGSGQPIKCCAPAAAKAMYLINFLHHQHDRLAKEVVWRREQEKAAAAEQAATVLVRPRSPPPAPTPKALVIPRVSAMNKMVGAARKVLRAQREARSNQHRNAVVTAVDIPDTDAGTSPSGNSSPSQSSSRCALEPGPEPPLSSRGNVPPKERQTRVGFTFEARLACRPYKGKQGEEGLVGANDSRAPVASDQEEKPVHWPDSAAYTTAGLLASSADPEVLGFSKWGYAI</sequence>
<organism evidence="2 3">
    <name type="scientific">Effrenium voratum</name>
    <dbReference type="NCBI Taxonomy" id="2562239"/>
    <lineage>
        <taxon>Eukaryota</taxon>
        <taxon>Sar</taxon>
        <taxon>Alveolata</taxon>
        <taxon>Dinophyceae</taxon>
        <taxon>Suessiales</taxon>
        <taxon>Symbiodiniaceae</taxon>
        <taxon>Effrenium</taxon>
    </lineage>
</organism>
<evidence type="ECO:0000313" key="3">
    <source>
        <dbReference type="Proteomes" id="UP001178507"/>
    </source>
</evidence>
<dbReference type="AlphaFoldDB" id="A0AA36NBJ1"/>
<feature type="region of interest" description="Disordered" evidence="1">
    <location>
        <begin position="295"/>
        <end position="359"/>
    </location>
</feature>
<reference evidence="2" key="1">
    <citation type="submission" date="2023-08" db="EMBL/GenBank/DDBJ databases">
        <authorList>
            <person name="Chen Y."/>
            <person name="Shah S."/>
            <person name="Dougan E. K."/>
            <person name="Thang M."/>
            <person name="Chan C."/>
        </authorList>
    </citation>
    <scope>NUCLEOTIDE SEQUENCE</scope>
</reference>
<name>A0AA36NBJ1_9DINO</name>
<dbReference type="Proteomes" id="UP001178507">
    <property type="component" value="Unassembled WGS sequence"/>
</dbReference>
<proteinExistence type="predicted"/>
<feature type="region of interest" description="Disordered" evidence="1">
    <location>
        <begin position="252"/>
        <end position="272"/>
    </location>
</feature>
<feature type="compositionally biased region" description="Low complexity" evidence="1">
    <location>
        <begin position="321"/>
        <end position="333"/>
    </location>
</feature>
<gene>
    <name evidence="2" type="ORF">EVOR1521_LOCUS23370</name>
</gene>
<evidence type="ECO:0000313" key="2">
    <source>
        <dbReference type="EMBL" id="CAJ1399919.1"/>
    </source>
</evidence>
<evidence type="ECO:0008006" key="4">
    <source>
        <dbReference type="Google" id="ProtNLM"/>
    </source>
</evidence>
<keyword evidence="3" id="KW-1185">Reference proteome</keyword>
<feature type="region of interest" description="Disordered" evidence="1">
    <location>
        <begin position="377"/>
        <end position="401"/>
    </location>
</feature>
<evidence type="ECO:0000256" key="1">
    <source>
        <dbReference type="SAM" id="MobiDB-lite"/>
    </source>
</evidence>
<accession>A0AA36NBJ1</accession>
<dbReference type="EMBL" id="CAUJNA010003352">
    <property type="protein sequence ID" value="CAJ1399919.1"/>
    <property type="molecule type" value="Genomic_DNA"/>
</dbReference>